<gene>
    <name evidence="5" type="ORF">SAMN05443428_1263</name>
</gene>
<organism evidence="5 6">
    <name type="scientific">Caloramator quimbayensis</name>
    <dbReference type="NCBI Taxonomy" id="1147123"/>
    <lineage>
        <taxon>Bacteria</taxon>
        <taxon>Bacillati</taxon>
        <taxon>Bacillota</taxon>
        <taxon>Clostridia</taxon>
        <taxon>Eubacteriales</taxon>
        <taxon>Clostridiaceae</taxon>
        <taxon>Caloramator</taxon>
    </lineage>
</organism>
<accession>A0A1T4Y782</accession>
<dbReference type="PANTHER" id="PTHR42781">
    <property type="entry name" value="SPERMIDINE/PUTRESCINE IMPORT ATP-BINDING PROTEIN POTA"/>
    <property type="match status" value="1"/>
</dbReference>
<dbReference type="InterPro" id="IPR003593">
    <property type="entry name" value="AAA+_ATPase"/>
</dbReference>
<keyword evidence="2" id="KW-0547">Nucleotide-binding</keyword>
<keyword evidence="1" id="KW-0813">Transport</keyword>
<feature type="domain" description="ABC transporter" evidence="4">
    <location>
        <begin position="1"/>
        <end position="232"/>
    </location>
</feature>
<dbReference type="Proteomes" id="UP000190105">
    <property type="component" value="Unassembled WGS sequence"/>
</dbReference>
<dbReference type="GO" id="GO:0005524">
    <property type="term" value="F:ATP binding"/>
    <property type="evidence" value="ECO:0007669"/>
    <property type="project" value="UniProtKB-KW"/>
</dbReference>
<evidence type="ECO:0000256" key="1">
    <source>
        <dbReference type="ARBA" id="ARBA00022448"/>
    </source>
</evidence>
<keyword evidence="3 5" id="KW-0067">ATP-binding</keyword>
<name>A0A1T4Y782_9CLOT</name>
<evidence type="ECO:0000313" key="6">
    <source>
        <dbReference type="Proteomes" id="UP000190105"/>
    </source>
</evidence>
<dbReference type="InterPro" id="IPR027417">
    <property type="entry name" value="P-loop_NTPase"/>
</dbReference>
<dbReference type="PANTHER" id="PTHR42781:SF4">
    <property type="entry name" value="SPERMIDINE_PUTRESCINE IMPORT ATP-BINDING PROTEIN POTA"/>
    <property type="match status" value="1"/>
</dbReference>
<dbReference type="RefSeq" id="WP_078697478.1">
    <property type="nucleotide sequence ID" value="NZ_FUYH01000026.1"/>
</dbReference>
<evidence type="ECO:0000259" key="4">
    <source>
        <dbReference type="PROSITE" id="PS50893"/>
    </source>
</evidence>
<evidence type="ECO:0000313" key="5">
    <source>
        <dbReference type="EMBL" id="SKA97657.1"/>
    </source>
</evidence>
<dbReference type="SMART" id="SM00382">
    <property type="entry name" value="AAA"/>
    <property type="match status" value="1"/>
</dbReference>
<dbReference type="GO" id="GO:0016887">
    <property type="term" value="F:ATP hydrolysis activity"/>
    <property type="evidence" value="ECO:0007669"/>
    <property type="project" value="InterPro"/>
</dbReference>
<dbReference type="InterPro" id="IPR003439">
    <property type="entry name" value="ABC_transporter-like_ATP-bd"/>
</dbReference>
<reference evidence="6" key="1">
    <citation type="submission" date="2017-02" db="EMBL/GenBank/DDBJ databases">
        <authorList>
            <person name="Varghese N."/>
            <person name="Submissions S."/>
        </authorList>
    </citation>
    <scope>NUCLEOTIDE SEQUENCE [LARGE SCALE GENOMIC DNA]</scope>
    <source>
        <strain evidence="6">USBA 833</strain>
    </source>
</reference>
<proteinExistence type="predicted"/>
<dbReference type="AlphaFoldDB" id="A0A1T4Y782"/>
<protein>
    <submittedName>
        <fullName evidence="5">Molybdate transport system ATP-binding protein/molybdate transport system permease protein</fullName>
    </submittedName>
</protein>
<dbReference type="Pfam" id="PF00005">
    <property type="entry name" value="ABC_tran"/>
    <property type="match status" value="1"/>
</dbReference>
<sequence length="351" mass="39856">MLEVSFEKKFGSFALKSSFCCDKEVLGILGPSGCGKSLTLKCIAGLFPPDRGIIKLDGREFFNSEKKINIPSRNRNIGFVFQNYALFPHLTVYDNIAYGIKDLDKSKRHEKVMDFIKKMQLTGCEKKYPSQLSGGQQQRTALARTLIKEPSLLLLDEPFSAIDTHVKSMLKAELLEIIKKYQGTVLFITHDIEEAYEMCDKILIMNGGQCIQRGDKRDVIKSPVNLDSARITGCKNFFDVDIVGERKGYNLLQHNGLLIYANKNNKTLKEKMTAGIRQHDIKLLKEAEGDMNTFECEIVDVIEGISYSTVFLRCKDLLLQAEISNFKYSEYENGKAFFYISPEDIFVVSKE</sequence>
<evidence type="ECO:0000256" key="2">
    <source>
        <dbReference type="ARBA" id="ARBA00022741"/>
    </source>
</evidence>
<dbReference type="OrthoDB" id="9802264at2"/>
<evidence type="ECO:0000256" key="3">
    <source>
        <dbReference type="ARBA" id="ARBA00022840"/>
    </source>
</evidence>
<dbReference type="InterPro" id="IPR008995">
    <property type="entry name" value="Mo/tungstate-bd_C_term_dom"/>
</dbReference>
<dbReference type="EMBL" id="FUYH01000026">
    <property type="protein sequence ID" value="SKA97657.1"/>
    <property type="molecule type" value="Genomic_DNA"/>
</dbReference>
<dbReference type="SUPFAM" id="SSF52540">
    <property type="entry name" value="P-loop containing nucleoside triphosphate hydrolases"/>
    <property type="match status" value="1"/>
</dbReference>
<keyword evidence="6" id="KW-1185">Reference proteome</keyword>
<dbReference type="Gene3D" id="3.40.50.300">
    <property type="entry name" value="P-loop containing nucleotide triphosphate hydrolases"/>
    <property type="match status" value="1"/>
</dbReference>
<dbReference type="STRING" id="1147123.SAMN05443428_1263"/>
<dbReference type="PROSITE" id="PS50893">
    <property type="entry name" value="ABC_TRANSPORTER_2"/>
    <property type="match status" value="1"/>
</dbReference>
<dbReference type="InterPro" id="IPR050093">
    <property type="entry name" value="ABC_SmlMolc_Importer"/>
</dbReference>
<dbReference type="SUPFAM" id="SSF50331">
    <property type="entry name" value="MOP-like"/>
    <property type="match status" value="1"/>
</dbReference>